<feature type="region of interest" description="Disordered" evidence="1">
    <location>
        <begin position="1391"/>
        <end position="1459"/>
    </location>
</feature>
<feature type="compositionally biased region" description="Basic and acidic residues" evidence="1">
    <location>
        <begin position="1221"/>
        <end position="1236"/>
    </location>
</feature>
<feature type="compositionally biased region" description="Polar residues" evidence="1">
    <location>
        <begin position="192"/>
        <end position="210"/>
    </location>
</feature>
<feature type="region of interest" description="Disordered" evidence="1">
    <location>
        <begin position="810"/>
        <end position="903"/>
    </location>
</feature>
<feature type="region of interest" description="Disordered" evidence="1">
    <location>
        <begin position="1100"/>
        <end position="1127"/>
    </location>
</feature>
<evidence type="ECO:0000256" key="1">
    <source>
        <dbReference type="SAM" id="MobiDB-lite"/>
    </source>
</evidence>
<dbReference type="Proteomes" id="UP001153636">
    <property type="component" value="Chromosome 22"/>
</dbReference>
<keyword evidence="3" id="KW-1185">Reference proteome</keyword>
<evidence type="ECO:0000313" key="2">
    <source>
        <dbReference type="EMBL" id="CAH1107520.1"/>
    </source>
</evidence>
<feature type="compositionally biased region" description="Basic and acidic residues" evidence="1">
    <location>
        <begin position="1199"/>
        <end position="1213"/>
    </location>
</feature>
<feature type="region of interest" description="Disordered" evidence="1">
    <location>
        <begin position="650"/>
        <end position="730"/>
    </location>
</feature>
<feature type="compositionally biased region" description="Basic and acidic residues" evidence="1">
    <location>
        <begin position="699"/>
        <end position="710"/>
    </location>
</feature>
<sequence length="1473" mass="171523">MYNLFSRNISKSNCPIANISHIYNTLSLKSPFNIKISLFESITNIIKSIQEDNAEARVKKVMSKEFFKFVMKDYNCQIMNRSILFVPSREAIQIMFPSTSSKHFYLSTINKKKMDPNTSNFVVYNKILQDFLKSNFEKMRTGEFFNGSSYMTKFGRSSRNSNVVEEYLETRTIRNKDLTENLHHLQKDRKQSINTNQQSQQHEICTQQTEQKPDIGMVQELKNYPPIQIPLIVEQFPVNQKLNFSPVKIPKFTCTRRYLKKSDKDPKRNKIPSQICKDAKPKKKSSNEKKIPAQECKDKVASKKAKRDASTFVRYMNTRLATPEIKTKKLKIIVSRHKFTKNIANKNKLKSYIEPVKQYMKVLKMKSEIKIKDIKNHITQNLNDLKNNPKEYLKSILLEQPEKEIFEEKSKTVNLEKKEVVIQPKKLNNSTFFKIPPVDKKPLIEKMKDSLETSIETDFKQTFGDSFKECKSKITLKALENLTKKEAAIQLLIDKGPVLSENHLFKNEKQNKKKAVPDEAFLKKNWLLSKDSYCGEVAKKSWFPVSLEINQRTQRKAQEKSEMLFKNMSKITRLIQLETKKNEWLGEVEFISSQEKEESKLKNRSKRPVSTKQELIKKISKDNKYKTKNEDISLQINEDTAFIGKRKPEKFERPFITPSHVPPPKKEEEDKKKKFPPPSPKGRMILPPRNVSDNPKLATDIKELERDPKIKDKKLKHQDNMSNNEDVKELKQQPKEVIIEKKSKVEIFTHLPRKSKDKLVYAKDSDLKKLITLEDKEHLRNNLRYILTLIEELDIEYKDGSDENLIKQSKEMDKMDKKPPNEPKLNNSNSKKIYTLTKLPPLKDKNFPDRKTQQKADNERLDSSIENTKSKCSSVSKILETSQDKQLRDKNEPKLNNSDSKKVDTLAKLSPLTVPAQEQDFSGCKIPQNADNESLRSSIENTKTSQDNSKVKCSPNKNFDKSAAFSLMDFYHLDEETTSNETPVQKPILEEKNPESSLMHFYLLDEDDRIPEKSVDDPKPSGFRETKGVLLEKPKNKATFPKTKNIKTILPGEINKEGFKTNTFNIKEYEGIKETKQGIIIEKQKNKSKNESFKKLIESKGDEEKCKSSKSNKPAPQQKDLEKFVTPEESVANENNYVEEKYICNFPKTEKLLSYNHGVKLIFGGCYEQHAKYLTEETDVCWKCHSIIDTTLTSDKDDDIPPTKIKSDKDKEKQLKKKERNSKEKETTDDQTIKIKNERKKRMKAPITIKEDPQKTPLVTVMYSKKNNKTSKREKVVYKVNKKRTSSNRGKIRSRKKKKLKRRNIILFLLKDEIKRNEDWQAQIMDRYMSPNERVDQALNKYKFNTPTEVSNDFNTIPSVDLEMNERKRTKQRVADSFHKNLQKTLFNSKRVAKTKSEKEKKVTGKDDDKHEKNSMLADNESKSASTYESEHNYDNLSNSDKTNIINNDNDSNLEPKSMHDCVSPVNISLFMK</sequence>
<feature type="compositionally biased region" description="Polar residues" evidence="1">
    <location>
        <begin position="1435"/>
        <end position="1455"/>
    </location>
</feature>
<feature type="compositionally biased region" description="Polar residues" evidence="1">
    <location>
        <begin position="864"/>
        <end position="881"/>
    </location>
</feature>
<feature type="compositionally biased region" description="Basic and acidic residues" evidence="1">
    <location>
        <begin position="841"/>
        <end position="863"/>
    </location>
</feature>
<feature type="region of interest" description="Disordered" evidence="1">
    <location>
        <begin position="188"/>
        <end position="210"/>
    </location>
</feature>
<protein>
    <submittedName>
        <fullName evidence="2">Uncharacterized protein</fullName>
    </submittedName>
</protein>
<accession>A0A9P0CWJ6</accession>
<proteinExistence type="predicted"/>
<organism evidence="2 3">
    <name type="scientific">Psylliodes chrysocephalus</name>
    <dbReference type="NCBI Taxonomy" id="3402493"/>
    <lineage>
        <taxon>Eukaryota</taxon>
        <taxon>Metazoa</taxon>
        <taxon>Ecdysozoa</taxon>
        <taxon>Arthropoda</taxon>
        <taxon>Hexapoda</taxon>
        <taxon>Insecta</taxon>
        <taxon>Pterygota</taxon>
        <taxon>Neoptera</taxon>
        <taxon>Endopterygota</taxon>
        <taxon>Coleoptera</taxon>
        <taxon>Polyphaga</taxon>
        <taxon>Cucujiformia</taxon>
        <taxon>Chrysomeloidea</taxon>
        <taxon>Chrysomelidae</taxon>
        <taxon>Galerucinae</taxon>
        <taxon>Alticini</taxon>
        <taxon>Psylliodes</taxon>
    </lineage>
</organism>
<feature type="compositionally biased region" description="Basic and acidic residues" evidence="1">
    <location>
        <begin position="1395"/>
        <end position="1414"/>
    </location>
</feature>
<feature type="compositionally biased region" description="Basic and acidic residues" evidence="1">
    <location>
        <begin position="882"/>
        <end position="903"/>
    </location>
</feature>
<gene>
    <name evidence="2" type="ORF">PSYICH_LOCUS8268</name>
</gene>
<feature type="compositionally biased region" description="Basic and acidic residues" evidence="1">
    <location>
        <begin position="810"/>
        <end position="821"/>
    </location>
</feature>
<dbReference type="OrthoDB" id="10685315at2759"/>
<name>A0A9P0CWJ6_9CUCU</name>
<reference evidence="2" key="1">
    <citation type="submission" date="2022-01" db="EMBL/GenBank/DDBJ databases">
        <authorList>
            <person name="King R."/>
        </authorList>
    </citation>
    <scope>NUCLEOTIDE SEQUENCE</scope>
</reference>
<feature type="region of interest" description="Disordered" evidence="1">
    <location>
        <begin position="261"/>
        <end position="293"/>
    </location>
</feature>
<dbReference type="EMBL" id="OV651834">
    <property type="protein sequence ID" value="CAH1107520.1"/>
    <property type="molecule type" value="Genomic_DNA"/>
</dbReference>
<evidence type="ECO:0000313" key="3">
    <source>
        <dbReference type="Proteomes" id="UP001153636"/>
    </source>
</evidence>
<feature type="region of interest" description="Disordered" evidence="1">
    <location>
        <begin position="1193"/>
        <end position="1242"/>
    </location>
</feature>